<keyword evidence="8" id="KW-1185">Reference proteome</keyword>
<gene>
    <name evidence="7" type="ORF">AMATHDRAFT_76240</name>
</gene>
<evidence type="ECO:0000259" key="6">
    <source>
        <dbReference type="PROSITE" id="PS51263"/>
    </source>
</evidence>
<dbReference type="InterPro" id="IPR002108">
    <property type="entry name" value="ADF-H"/>
</dbReference>
<dbReference type="AlphaFoldDB" id="A0A2A9NEB3"/>
<dbReference type="PANTHER" id="PTHR10829">
    <property type="entry name" value="CORTACTIN AND DREBRIN"/>
    <property type="match status" value="1"/>
</dbReference>
<evidence type="ECO:0000256" key="3">
    <source>
        <dbReference type="ARBA" id="ARBA00023203"/>
    </source>
</evidence>
<evidence type="ECO:0000256" key="5">
    <source>
        <dbReference type="ARBA" id="ARBA00038052"/>
    </source>
</evidence>
<comment type="subcellular location">
    <subcellularLocation>
        <location evidence="1">Cytoplasm</location>
        <location evidence="1">Cytoskeleton</location>
    </subcellularLocation>
</comment>
<evidence type="ECO:0000256" key="1">
    <source>
        <dbReference type="ARBA" id="ARBA00004245"/>
    </source>
</evidence>
<dbReference type="SUPFAM" id="SSF55753">
    <property type="entry name" value="Actin depolymerizing proteins"/>
    <property type="match status" value="1"/>
</dbReference>
<evidence type="ECO:0000313" key="8">
    <source>
        <dbReference type="Proteomes" id="UP000242287"/>
    </source>
</evidence>
<keyword evidence="4" id="KW-0206">Cytoskeleton</keyword>
<dbReference type="CDD" id="cd11282">
    <property type="entry name" value="ADF_coactosin_like"/>
    <property type="match status" value="1"/>
</dbReference>
<evidence type="ECO:0000256" key="4">
    <source>
        <dbReference type="ARBA" id="ARBA00023212"/>
    </source>
</evidence>
<evidence type="ECO:0000256" key="2">
    <source>
        <dbReference type="ARBA" id="ARBA00022490"/>
    </source>
</evidence>
<dbReference type="GO" id="GO:0030833">
    <property type="term" value="P:regulation of actin filament polymerization"/>
    <property type="evidence" value="ECO:0007669"/>
    <property type="project" value="TreeGrafter"/>
</dbReference>
<dbReference type="PANTHER" id="PTHR10829:SF56">
    <property type="entry name" value="ADF-H DOMAIN-CONTAINING PROTEIN"/>
    <property type="match status" value="1"/>
</dbReference>
<dbReference type="STRING" id="703135.A0A2A9NEB3"/>
<dbReference type="Proteomes" id="UP000242287">
    <property type="component" value="Unassembled WGS sequence"/>
</dbReference>
<dbReference type="OrthoDB" id="20822at2759"/>
<sequence length="146" mass="16349">MVAVDVTDPKINQAYLDVRDDKTDTNWLLLDYESDSSNKLQVTKTGTGGLSELAEHVDDSRGSFAYARVAFSNDKESKREKFVFVSWIGPKCKVMRKAKMTVHLAFVKEVLRAYSIEVAAQEKDDLKEDPIVVRLRKAGGASYDGI</sequence>
<dbReference type="Pfam" id="PF00241">
    <property type="entry name" value="Cofilin_ADF"/>
    <property type="match status" value="1"/>
</dbReference>
<dbReference type="GO" id="GO:0005884">
    <property type="term" value="C:actin filament"/>
    <property type="evidence" value="ECO:0007669"/>
    <property type="project" value="TreeGrafter"/>
</dbReference>
<dbReference type="GO" id="GO:0030427">
    <property type="term" value="C:site of polarized growth"/>
    <property type="evidence" value="ECO:0007669"/>
    <property type="project" value="TreeGrafter"/>
</dbReference>
<evidence type="ECO:0000313" key="7">
    <source>
        <dbReference type="EMBL" id="PFH49345.1"/>
    </source>
</evidence>
<dbReference type="FunFam" id="3.40.20.10:FF:000018">
    <property type="entry name" value="Coactosin-like 1"/>
    <property type="match status" value="1"/>
</dbReference>
<organism evidence="7 8">
    <name type="scientific">Amanita thiersii Skay4041</name>
    <dbReference type="NCBI Taxonomy" id="703135"/>
    <lineage>
        <taxon>Eukaryota</taxon>
        <taxon>Fungi</taxon>
        <taxon>Dikarya</taxon>
        <taxon>Basidiomycota</taxon>
        <taxon>Agaricomycotina</taxon>
        <taxon>Agaricomycetes</taxon>
        <taxon>Agaricomycetidae</taxon>
        <taxon>Agaricales</taxon>
        <taxon>Pluteineae</taxon>
        <taxon>Amanitaceae</taxon>
        <taxon>Amanita</taxon>
    </lineage>
</organism>
<dbReference type="PROSITE" id="PS51263">
    <property type="entry name" value="ADF_H"/>
    <property type="match status" value="1"/>
</dbReference>
<dbReference type="SMART" id="SM00102">
    <property type="entry name" value="ADF"/>
    <property type="match status" value="1"/>
</dbReference>
<comment type="similarity">
    <text evidence="5">Belongs to the actin-binding proteins ADF family. Coactosin subfamily.</text>
</comment>
<reference evidence="7 8" key="1">
    <citation type="submission" date="2014-02" db="EMBL/GenBank/DDBJ databases">
        <title>Transposable element dynamics among asymbiotic and ectomycorrhizal Amanita fungi.</title>
        <authorList>
            <consortium name="DOE Joint Genome Institute"/>
            <person name="Hess J."/>
            <person name="Skrede I."/>
            <person name="Wolfe B."/>
            <person name="LaButti K."/>
            <person name="Ohm R.A."/>
            <person name="Grigoriev I.V."/>
            <person name="Pringle A."/>
        </authorList>
    </citation>
    <scope>NUCLEOTIDE SEQUENCE [LARGE SCALE GENOMIC DNA]</scope>
    <source>
        <strain evidence="7 8">SKay4041</strain>
    </source>
</reference>
<dbReference type="GO" id="GO:0051015">
    <property type="term" value="F:actin filament binding"/>
    <property type="evidence" value="ECO:0007669"/>
    <property type="project" value="TreeGrafter"/>
</dbReference>
<feature type="domain" description="ADF-H" evidence="6">
    <location>
        <begin position="3"/>
        <end position="136"/>
    </location>
</feature>
<dbReference type="Gene3D" id="3.40.20.10">
    <property type="entry name" value="Severin"/>
    <property type="match status" value="1"/>
</dbReference>
<dbReference type="GO" id="GO:0030864">
    <property type="term" value="C:cortical actin cytoskeleton"/>
    <property type="evidence" value="ECO:0007669"/>
    <property type="project" value="TreeGrafter"/>
</dbReference>
<keyword evidence="2" id="KW-0963">Cytoplasm</keyword>
<name>A0A2A9NEB3_9AGAR</name>
<dbReference type="EMBL" id="KZ302032">
    <property type="protein sequence ID" value="PFH49345.1"/>
    <property type="molecule type" value="Genomic_DNA"/>
</dbReference>
<dbReference type="InterPro" id="IPR029006">
    <property type="entry name" value="ADF-H/Gelsolin-like_dom_sf"/>
</dbReference>
<accession>A0A2A9NEB3</accession>
<keyword evidence="3" id="KW-0009">Actin-binding</keyword>
<proteinExistence type="inferred from homology"/>
<protein>
    <recommendedName>
        <fullName evidence="6">ADF-H domain-containing protein</fullName>
    </recommendedName>
</protein>